<dbReference type="NCBIfam" id="TIGR00055">
    <property type="entry name" value="uppS"/>
    <property type="match status" value="1"/>
</dbReference>
<evidence type="ECO:0000313" key="3">
    <source>
        <dbReference type="EMBL" id="KTC66521.1"/>
    </source>
</evidence>
<comment type="cofactor">
    <cofactor evidence="2">
        <name>Mg(2+)</name>
        <dbReference type="ChEBI" id="CHEBI:18420"/>
    </cofactor>
    <text evidence="2">Binds 2 magnesium ions per subunit.</text>
</comment>
<feature type="binding site" evidence="2">
    <location>
        <position position="34"/>
    </location>
    <ligand>
        <name>substrate</name>
    </ligand>
</feature>
<feature type="binding site" evidence="2">
    <location>
        <begin position="195"/>
        <end position="197"/>
    </location>
    <ligand>
        <name>substrate</name>
    </ligand>
</feature>
<feature type="active site" evidence="2">
    <location>
        <position position="21"/>
    </location>
</feature>
<keyword evidence="2" id="KW-0961">Cell wall biogenesis/degradation</keyword>
<proteinExistence type="inferred from homology"/>
<comment type="catalytic activity">
    <reaction evidence="2">
        <text>8 isopentenyl diphosphate + (2E,6E)-farnesyl diphosphate = di-trans,octa-cis-undecaprenyl diphosphate + 8 diphosphate</text>
        <dbReference type="Rhea" id="RHEA:27551"/>
        <dbReference type="ChEBI" id="CHEBI:33019"/>
        <dbReference type="ChEBI" id="CHEBI:58405"/>
        <dbReference type="ChEBI" id="CHEBI:128769"/>
        <dbReference type="ChEBI" id="CHEBI:175763"/>
        <dbReference type="EC" id="2.5.1.31"/>
    </reaction>
</comment>
<dbReference type="EMBL" id="LNKA01000001">
    <property type="protein sequence ID" value="KTC66521.1"/>
    <property type="molecule type" value="Genomic_DNA"/>
</dbReference>
<keyword evidence="2" id="KW-0573">Peptidoglycan synthesis</keyword>
<gene>
    <name evidence="2 3" type="primary">uppS</name>
    <name evidence="3" type="ORF">Lade_1179</name>
</gene>
<keyword evidence="2" id="KW-0479">Metal-binding</keyword>
<evidence type="ECO:0000313" key="4">
    <source>
        <dbReference type="Proteomes" id="UP000054859"/>
    </source>
</evidence>
<protein>
    <recommendedName>
        <fullName evidence="2">Ditrans,polycis-undecaprenyl-diphosphate synthase ((2E,6E)-farnesyl-diphosphate specific)</fullName>
        <ecNumber evidence="2">2.5.1.31</ecNumber>
    </recommendedName>
    <alternativeName>
        <fullName evidence="2">Ditrans,polycis-undecaprenylcistransferase</fullName>
    </alternativeName>
    <alternativeName>
        <fullName evidence="2">Undecaprenyl diphosphate synthase</fullName>
        <shortName evidence="2">UDS</shortName>
    </alternativeName>
    <alternativeName>
        <fullName evidence="2">Undecaprenyl pyrophosphate synthase</fullName>
        <shortName evidence="2">UPP synthase</shortName>
    </alternativeName>
</protein>
<name>A0A0W0R668_9GAMM</name>
<dbReference type="GO" id="GO:0005829">
    <property type="term" value="C:cytosol"/>
    <property type="evidence" value="ECO:0007669"/>
    <property type="project" value="TreeGrafter"/>
</dbReference>
<dbReference type="EC" id="2.5.1.31" evidence="2"/>
<feature type="binding site" evidence="2">
    <location>
        <position position="72"/>
    </location>
    <ligand>
        <name>substrate</name>
    </ligand>
</feature>
<feature type="binding site" evidence="2">
    <location>
        <position position="189"/>
    </location>
    <ligand>
        <name>substrate</name>
    </ligand>
</feature>
<keyword evidence="1 2" id="KW-0808">Transferase</keyword>
<dbReference type="GO" id="GO:0000287">
    <property type="term" value="F:magnesium ion binding"/>
    <property type="evidence" value="ECO:0007669"/>
    <property type="project" value="UniProtKB-UniRule"/>
</dbReference>
<reference evidence="3 4" key="1">
    <citation type="submission" date="2015-11" db="EMBL/GenBank/DDBJ databases">
        <title>Identification of large and diverse effector repertoires of 38 Legionella species.</title>
        <authorList>
            <person name="Burstein D."/>
            <person name="Amaro F."/>
            <person name="Zusman T."/>
            <person name="Lifshitz Z."/>
            <person name="Cohen O."/>
            <person name="Gilbert J.A."/>
            <person name="Pupko T."/>
            <person name="Shuman H.A."/>
            <person name="Segal G."/>
        </authorList>
    </citation>
    <scope>NUCLEOTIDE SEQUENCE [LARGE SCALE GENOMIC DNA]</scope>
    <source>
        <strain evidence="3 4">1762-AUS-E</strain>
    </source>
</reference>
<dbReference type="AlphaFoldDB" id="A0A0W0R668"/>
<dbReference type="GO" id="GO:0016094">
    <property type="term" value="P:polyprenol biosynthetic process"/>
    <property type="evidence" value="ECO:0007669"/>
    <property type="project" value="TreeGrafter"/>
</dbReference>
<organism evidence="3 4">
    <name type="scientific">Legionella adelaidensis</name>
    <dbReference type="NCBI Taxonomy" id="45056"/>
    <lineage>
        <taxon>Bacteria</taxon>
        <taxon>Pseudomonadati</taxon>
        <taxon>Pseudomonadota</taxon>
        <taxon>Gammaproteobacteria</taxon>
        <taxon>Legionellales</taxon>
        <taxon>Legionellaceae</taxon>
        <taxon>Legionella</taxon>
    </lineage>
</organism>
<feature type="binding site" evidence="2">
    <location>
        <begin position="22"/>
        <end position="25"/>
    </location>
    <ligand>
        <name>substrate</name>
    </ligand>
</feature>
<evidence type="ECO:0000256" key="2">
    <source>
        <dbReference type="HAMAP-Rule" id="MF_01139"/>
    </source>
</evidence>
<dbReference type="HAMAP" id="MF_01139">
    <property type="entry name" value="ISPT"/>
    <property type="match status" value="1"/>
</dbReference>
<feature type="binding site" evidence="2">
    <location>
        <position position="38"/>
    </location>
    <ligand>
        <name>substrate</name>
    </ligand>
</feature>
<dbReference type="PANTHER" id="PTHR10291">
    <property type="entry name" value="DEHYDRODOLICHYL DIPHOSPHATE SYNTHASE FAMILY MEMBER"/>
    <property type="match status" value="1"/>
</dbReference>
<dbReference type="InterPro" id="IPR036424">
    <property type="entry name" value="UPP_synth-like_sf"/>
</dbReference>
<keyword evidence="2" id="KW-0460">Magnesium</keyword>
<dbReference type="SUPFAM" id="SSF64005">
    <property type="entry name" value="Undecaprenyl diphosphate synthase"/>
    <property type="match status" value="1"/>
</dbReference>
<dbReference type="GO" id="GO:0009252">
    <property type="term" value="P:peptidoglycan biosynthetic process"/>
    <property type="evidence" value="ECO:0007669"/>
    <property type="project" value="UniProtKB-UniRule"/>
</dbReference>
<comment type="subunit">
    <text evidence="2">Homodimer.</text>
</comment>
<comment type="function">
    <text evidence="2">Catalyzes the sequential condensation of isopentenyl diphosphate (IPP) with (2E,6E)-farnesyl diphosphate (E,E-FPP) to yield (2Z,6Z,10Z,14Z,18Z,22Z,26Z,30Z,34E,38E)-undecaprenyl diphosphate (di-trans,octa-cis-UPP). UPP is the precursor of glycosyl carrier lipid in the biosynthesis of bacterial cell wall polysaccharide components such as peptidoglycan and lipopolysaccharide.</text>
</comment>
<feature type="binding site" evidence="2">
    <location>
        <position position="70"/>
    </location>
    <ligand>
        <name>substrate</name>
    </ligand>
</feature>
<evidence type="ECO:0000256" key="1">
    <source>
        <dbReference type="ARBA" id="ARBA00022679"/>
    </source>
</evidence>
<feature type="binding site" evidence="2">
    <location>
        <position position="26"/>
    </location>
    <ligand>
        <name>substrate</name>
    </ligand>
</feature>
<dbReference type="GO" id="GO:0008834">
    <property type="term" value="F:ditrans,polycis-undecaprenyl-diphosphate synthase [(2E,6E)-farnesyl-diphosphate specific] activity"/>
    <property type="evidence" value="ECO:0007669"/>
    <property type="project" value="UniProtKB-UniRule"/>
</dbReference>
<dbReference type="Gene3D" id="3.40.1180.10">
    <property type="entry name" value="Decaprenyl diphosphate synthase-like"/>
    <property type="match status" value="1"/>
</dbReference>
<feature type="binding site" evidence="2">
    <location>
        <begin position="66"/>
        <end position="68"/>
    </location>
    <ligand>
        <name>substrate</name>
    </ligand>
</feature>
<dbReference type="Pfam" id="PF01255">
    <property type="entry name" value="Prenyltransf"/>
    <property type="match status" value="1"/>
</dbReference>
<dbReference type="InterPro" id="IPR001441">
    <property type="entry name" value="UPP_synth-like"/>
</dbReference>
<feature type="binding site" evidence="2">
    <location>
        <position position="208"/>
    </location>
    <ligand>
        <name>Mg(2+)</name>
        <dbReference type="ChEBI" id="CHEBI:18420"/>
    </ligand>
</feature>
<comment type="similarity">
    <text evidence="2">Belongs to the UPP synthase family.</text>
</comment>
<feature type="active site" description="Proton acceptor" evidence="2">
    <location>
        <position position="69"/>
    </location>
</feature>
<feature type="binding site" evidence="2">
    <location>
        <position position="21"/>
    </location>
    <ligand>
        <name>Mg(2+)</name>
        <dbReference type="ChEBI" id="CHEBI:18420"/>
    </ligand>
</feature>
<dbReference type="FunFam" id="3.40.1180.10:FF:000001">
    <property type="entry name" value="(2E,6E)-farnesyl-diphosphate-specific ditrans,polycis-undecaprenyl-diphosphate synthase"/>
    <property type="match status" value="1"/>
</dbReference>
<dbReference type="STRING" id="45056.Lade_1179"/>
<comment type="caution">
    <text evidence="3">The sequence shown here is derived from an EMBL/GenBank/DDBJ whole genome shotgun (WGS) entry which is preliminary data.</text>
</comment>
<dbReference type="CDD" id="cd00475">
    <property type="entry name" value="Cis_IPPS"/>
    <property type="match status" value="1"/>
</dbReference>
<dbReference type="GO" id="GO:0008360">
    <property type="term" value="P:regulation of cell shape"/>
    <property type="evidence" value="ECO:0007669"/>
    <property type="project" value="UniProtKB-KW"/>
</dbReference>
<keyword evidence="4" id="KW-1185">Reference proteome</keyword>
<dbReference type="GO" id="GO:0071555">
    <property type="term" value="P:cell wall organization"/>
    <property type="evidence" value="ECO:0007669"/>
    <property type="project" value="UniProtKB-KW"/>
</dbReference>
<keyword evidence="2" id="KW-0133">Cell shape</keyword>
<dbReference type="Proteomes" id="UP000054859">
    <property type="component" value="Unassembled WGS sequence"/>
</dbReference>
<accession>A0A0W0R668</accession>
<dbReference type="InterPro" id="IPR018520">
    <property type="entry name" value="UPP_synth-like_CS"/>
</dbReference>
<dbReference type="PATRIC" id="fig|45056.6.peg.1221"/>
<sequence>MLAEEVGLKQKLPQHIAIVMDGNGRWAENRGLERIEGHKAGIKAVKEAVRCCLKKEIRILSLFAFSSENWSRPESEVDFLMQLFIQALENEIMELHENGVRLQFIGSREQLSLTLQQQIAKAESLTVENTRLILNVAVNYSGKWDIMEAAKNFARQVLEGKMAISSLSEATFSSFLNTHGLCDPDLFIRTSGEQRISNFFLWQLAYTELYFSKLPWPDFDDVELEHALDEYMGRERRFGLTSKQIKNNLSKDNV</sequence>
<dbReference type="PROSITE" id="PS01066">
    <property type="entry name" value="UPP_SYNTHASE"/>
    <property type="match status" value="1"/>
</dbReference>
<dbReference type="PANTHER" id="PTHR10291:SF0">
    <property type="entry name" value="DEHYDRODOLICHYL DIPHOSPHATE SYNTHASE 2"/>
    <property type="match status" value="1"/>
</dbReference>